<dbReference type="Pfam" id="PF04290">
    <property type="entry name" value="DctQ"/>
    <property type="match status" value="1"/>
</dbReference>
<comment type="subcellular location">
    <subcellularLocation>
        <location evidence="1">Cell inner membrane</location>
        <topology evidence="1">Multi-pass membrane protein</topology>
    </subcellularLocation>
</comment>
<evidence type="ECO:0000259" key="10">
    <source>
        <dbReference type="Pfam" id="PF04290"/>
    </source>
</evidence>
<evidence type="ECO:0000256" key="2">
    <source>
        <dbReference type="ARBA" id="ARBA00022448"/>
    </source>
</evidence>
<dbReference type="InterPro" id="IPR007387">
    <property type="entry name" value="TRAP_DctQ"/>
</dbReference>
<dbReference type="InterPro" id="IPR055348">
    <property type="entry name" value="DctQ"/>
</dbReference>
<organism evidence="11">
    <name type="scientific">uncultured delta proteobacterium</name>
    <dbReference type="NCBI Taxonomy" id="34034"/>
    <lineage>
        <taxon>Bacteria</taxon>
        <taxon>Deltaproteobacteria</taxon>
        <taxon>environmental samples</taxon>
    </lineage>
</organism>
<keyword evidence="2" id="KW-0813">Transport</keyword>
<keyword evidence="5 9" id="KW-0812">Transmembrane</keyword>
<comment type="similarity">
    <text evidence="8">Belongs to the TRAP transporter small permease family.</text>
</comment>
<accession>A0A212JVE9</accession>
<reference evidence="11" key="1">
    <citation type="submission" date="2016-04" db="EMBL/GenBank/DDBJ databases">
        <authorList>
            <person name="Evans L.H."/>
            <person name="Alamgir A."/>
            <person name="Owens N."/>
            <person name="Weber N.D."/>
            <person name="Virtaneva K."/>
            <person name="Barbian K."/>
            <person name="Babar A."/>
            <person name="Rosenke K."/>
        </authorList>
    </citation>
    <scope>NUCLEOTIDE SEQUENCE</scope>
    <source>
        <strain evidence="11">86</strain>
    </source>
</reference>
<evidence type="ECO:0000256" key="8">
    <source>
        <dbReference type="ARBA" id="ARBA00038436"/>
    </source>
</evidence>
<dbReference type="GO" id="GO:0015740">
    <property type="term" value="P:C4-dicarboxylate transport"/>
    <property type="evidence" value="ECO:0007669"/>
    <property type="project" value="TreeGrafter"/>
</dbReference>
<dbReference type="GO" id="GO:0022857">
    <property type="term" value="F:transmembrane transporter activity"/>
    <property type="evidence" value="ECO:0007669"/>
    <property type="project" value="TreeGrafter"/>
</dbReference>
<name>A0A212JVE9_9DELT</name>
<evidence type="ECO:0000256" key="4">
    <source>
        <dbReference type="ARBA" id="ARBA00022519"/>
    </source>
</evidence>
<keyword evidence="6 9" id="KW-1133">Transmembrane helix</keyword>
<evidence type="ECO:0000256" key="7">
    <source>
        <dbReference type="ARBA" id="ARBA00023136"/>
    </source>
</evidence>
<evidence type="ECO:0000256" key="5">
    <source>
        <dbReference type="ARBA" id="ARBA00022692"/>
    </source>
</evidence>
<dbReference type="PANTHER" id="PTHR35011:SF2">
    <property type="entry name" value="2,3-DIKETO-L-GULONATE TRAP TRANSPORTER SMALL PERMEASE PROTEIN YIAM"/>
    <property type="match status" value="1"/>
</dbReference>
<proteinExistence type="inferred from homology"/>
<evidence type="ECO:0000256" key="3">
    <source>
        <dbReference type="ARBA" id="ARBA00022475"/>
    </source>
</evidence>
<evidence type="ECO:0000313" key="11">
    <source>
        <dbReference type="EMBL" id="SBW03430.1"/>
    </source>
</evidence>
<dbReference type="PANTHER" id="PTHR35011">
    <property type="entry name" value="2,3-DIKETO-L-GULONATE TRAP TRANSPORTER SMALL PERMEASE PROTEIN YIAM"/>
    <property type="match status" value="1"/>
</dbReference>
<feature type="domain" description="Tripartite ATP-independent periplasmic transporters DctQ component" evidence="10">
    <location>
        <begin position="19"/>
        <end position="144"/>
    </location>
</feature>
<dbReference type="EMBL" id="FLUQ01000002">
    <property type="protein sequence ID" value="SBW03430.1"/>
    <property type="molecule type" value="Genomic_DNA"/>
</dbReference>
<dbReference type="AlphaFoldDB" id="A0A212JVE9"/>
<dbReference type="GO" id="GO:0005886">
    <property type="term" value="C:plasma membrane"/>
    <property type="evidence" value="ECO:0007669"/>
    <property type="project" value="UniProtKB-SubCell"/>
</dbReference>
<feature type="transmembrane region" description="Helical" evidence="9">
    <location>
        <begin position="83"/>
        <end position="103"/>
    </location>
</feature>
<keyword evidence="4" id="KW-0997">Cell inner membrane</keyword>
<feature type="transmembrane region" description="Helical" evidence="9">
    <location>
        <begin position="7"/>
        <end position="28"/>
    </location>
</feature>
<feature type="transmembrane region" description="Helical" evidence="9">
    <location>
        <begin position="123"/>
        <end position="142"/>
    </location>
</feature>
<evidence type="ECO:0000256" key="9">
    <source>
        <dbReference type="SAM" id="Phobius"/>
    </source>
</evidence>
<keyword evidence="3" id="KW-1003">Cell membrane</keyword>
<gene>
    <name evidence="11" type="ORF">KL86DPRO_20142</name>
</gene>
<protein>
    <recommendedName>
        <fullName evidence="10">Tripartite ATP-independent periplasmic transporters DctQ component domain-containing protein</fullName>
    </recommendedName>
</protein>
<keyword evidence="7 9" id="KW-0472">Membrane</keyword>
<sequence>MKLLQNFEEYLGAVILVGMTGLTVANVFSRFVLKASISVTDELTTCLFVLLSLLGAAVCTKRGSHLGLTLLTDRMNAGNRRRCALLGSVLGALFCGIVFYYGIEMVVHEYVSEQLTLGMGWPEWIFGSFVPIGSALICLRFIQAGLAVAKKKEQEP</sequence>
<evidence type="ECO:0000256" key="1">
    <source>
        <dbReference type="ARBA" id="ARBA00004429"/>
    </source>
</evidence>
<evidence type="ECO:0000256" key="6">
    <source>
        <dbReference type="ARBA" id="ARBA00022989"/>
    </source>
</evidence>